<dbReference type="OMA" id="MMTTSWG"/>
<evidence type="ECO:0000256" key="1">
    <source>
        <dbReference type="ARBA" id="ARBA00010884"/>
    </source>
</evidence>
<evidence type="ECO:0000313" key="4">
    <source>
        <dbReference type="EMBL" id="KJA13961.1"/>
    </source>
</evidence>
<gene>
    <name evidence="4" type="ORF">HYPSUDRAFT_209097</name>
</gene>
<feature type="active site" description="Charge relay system" evidence="2">
    <location>
        <position position="334"/>
    </location>
</feature>
<dbReference type="SUPFAM" id="SSF53474">
    <property type="entry name" value="alpha/beta-Hydrolases"/>
    <property type="match status" value="1"/>
</dbReference>
<feature type="active site" description="Charge relay system" evidence="2">
    <location>
        <position position="360"/>
    </location>
</feature>
<feature type="active site" description="Charge relay system" evidence="2">
    <location>
        <position position="193"/>
    </location>
</feature>
<dbReference type="EMBL" id="KN817702">
    <property type="protein sequence ID" value="KJA13961.1"/>
    <property type="molecule type" value="Genomic_DNA"/>
</dbReference>
<dbReference type="InterPro" id="IPR012020">
    <property type="entry name" value="ABHD4"/>
</dbReference>
<comment type="similarity">
    <text evidence="1">Belongs to the AB hydrolase superfamily. AB hydrolase 4 family.</text>
</comment>
<dbReference type="OrthoDB" id="5954035at2759"/>
<accession>A0A0D2NBN4</accession>
<dbReference type="Gene3D" id="3.40.50.1820">
    <property type="entry name" value="alpha/beta hydrolase"/>
    <property type="match status" value="1"/>
</dbReference>
<name>A0A0D2NBN4_HYPSF</name>
<keyword evidence="5" id="KW-1185">Reference proteome</keyword>
<dbReference type="GO" id="GO:0051792">
    <property type="term" value="P:medium-chain fatty acid biosynthetic process"/>
    <property type="evidence" value="ECO:0007669"/>
    <property type="project" value="TreeGrafter"/>
</dbReference>
<evidence type="ECO:0000259" key="3">
    <source>
        <dbReference type="Pfam" id="PF00561"/>
    </source>
</evidence>
<dbReference type="AlphaFoldDB" id="A0A0D2NBN4"/>
<dbReference type="Proteomes" id="UP000054270">
    <property type="component" value="Unassembled WGS sequence"/>
</dbReference>
<dbReference type="InterPro" id="IPR029058">
    <property type="entry name" value="AB_hydrolase_fold"/>
</dbReference>
<dbReference type="PANTHER" id="PTHR10794">
    <property type="entry name" value="ABHYDROLASE DOMAIN-CONTAINING PROTEIN"/>
    <property type="match status" value="1"/>
</dbReference>
<evidence type="ECO:0000256" key="2">
    <source>
        <dbReference type="PIRSR" id="PIRSR005211-1"/>
    </source>
</evidence>
<dbReference type="GO" id="GO:0008126">
    <property type="term" value="F:acetylesterase activity"/>
    <property type="evidence" value="ECO:0007669"/>
    <property type="project" value="TreeGrafter"/>
</dbReference>
<dbReference type="GO" id="GO:0051793">
    <property type="term" value="P:medium-chain fatty acid catabolic process"/>
    <property type="evidence" value="ECO:0007669"/>
    <property type="project" value="TreeGrafter"/>
</dbReference>
<dbReference type="PANTHER" id="PTHR10794:SF63">
    <property type="entry name" value="ALPHA_BETA HYDROLASE 1, ISOFORM A"/>
    <property type="match status" value="1"/>
</dbReference>
<dbReference type="STRING" id="945553.A0A0D2NBN4"/>
<dbReference type="InterPro" id="IPR050960">
    <property type="entry name" value="AB_hydrolase_4_sf"/>
</dbReference>
<reference evidence="5" key="1">
    <citation type="submission" date="2014-04" db="EMBL/GenBank/DDBJ databases">
        <title>Evolutionary Origins and Diversification of the Mycorrhizal Mutualists.</title>
        <authorList>
            <consortium name="DOE Joint Genome Institute"/>
            <consortium name="Mycorrhizal Genomics Consortium"/>
            <person name="Kohler A."/>
            <person name="Kuo A."/>
            <person name="Nagy L.G."/>
            <person name="Floudas D."/>
            <person name="Copeland A."/>
            <person name="Barry K.W."/>
            <person name="Cichocki N."/>
            <person name="Veneault-Fourrey C."/>
            <person name="LaButti K."/>
            <person name="Lindquist E.A."/>
            <person name="Lipzen A."/>
            <person name="Lundell T."/>
            <person name="Morin E."/>
            <person name="Murat C."/>
            <person name="Riley R."/>
            <person name="Ohm R."/>
            <person name="Sun H."/>
            <person name="Tunlid A."/>
            <person name="Henrissat B."/>
            <person name="Grigoriev I.V."/>
            <person name="Hibbett D.S."/>
            <person name="Martin F."/>
        </authorList>
    </citation>
    <scope>NUCLEOTIDE SEQUENCE [LARGE SCALE GENOMIC DNA]</scope>
    <source>
        <strain evidence="5">FD-334 SS-4</strain>
    </source>
</reference>
<dbReference type="PIRSF" id="PIRSF005211">
    <property type="entry name" value="Ab_hydro_YheT"/>
    <property type="match status" value="1"/>
</dbReference>
<dbReference type="InterPro" id="IPR000073">
    <property type="entry name" value="AB_hydrolase_1"/>
</dbReference>
<sequence>MPADKHPLIHFPSEPVLLPVRSKETDKVEFVSLRKLLETRCKSLFQEFKELWWLSNGHLQTLYCVTGDFSKNDHMWYNRTYLRLSDGGTLGLDFAPVDQSTVPKDAPIVVVQHGLTGGSYEAYVRAILSRACLSQEKGGLGYRAVVINFRGCAGVPITSPLLYSAGNTDDSRCALMYVTQQFPNAPLLGLGFSLGANVLTRYLGEEGIDSKIHSGCVLACPWDLRQNNRGLLSTFFGKHVYSKALGGNLFGVMKRHLSAFIEDETHIVAEAAKATLTLKNPTLDEFDEAFTRIAGGPAPRWPFPNVDAYYGWCSSDIIVPRIRVPFLAINADDDPVVKHVPMDGGGNNFVVMTLTKGGGHLGWFQAGPGYVDRWTTKPVIEWLKLMGQDLIQDPVPKGRRLFTDVDGFLREKGRETLGVKVIDGGGIIDGNKGEVGMRQGL</sequence>
<organism evidence="4 5">
    <name type="scientific">Hypholoma sublateritium (strain FD-334 SS-4)</name>
    <dbReference type="NCBI Taxonomy" id="945553"/>
    <lineage>
        <taxon>Eukaryota</taxon>
        <taxon>Fungi</taxon>
        <taxon>Dikarya</taxon>
        <taxon>Basidiomycota</taxon>
        <taxon>Agaricomycotina</taxon>
        <taxon>Agaricomycetes</taxon>
        <taxon>Agaricomycetidae</taxon>
        <taxon>Agaricales</taxon>
        <taxon>Agaricineae</taxon>
        <taxon>Strophariaceae</taxon>
        <taxon>Hypholoma</taxon>
    </lineage>
</organism>
<dbReference type="GO" id="GO:0047372">
    <property type="term" value="F:monoacylglycerol lipase activity"/>
    <property type="evidence" value="ECO:0007669"/>
    <property type="project" value="TreeGrafter"/>
</dbReference>
<protein>
    <recommendedName>
        <fullName evidence="3">AB hydrolase-1 domain-containing protein</fullName>
    </recommendedName>
</protein>
<evidence type="ECO:0000313" key="5">
    <source>
        <dbReference type="Proteomes" id="UP000054270"/>
    </source>
</evidence>
<feature type="domain" description="AB hydrolase-1" evidence="3">
    <location>
        <begin position="107"/>
        <end position="339"/>
    </location>
</feature>
<dbReference type="Pfam" id="PF00561">
    <property type="entry name" value="Abhydrolase_1"/>
    <property type="match status" value="1"/>
</dbReference>
<proteinExistence type="inferred from homology"/>